<dbReference type="AlphaFoldDB" id="A0A7H1M955"/>
<evidence type="ECO:0000313" key="4">
    <source>
        <dbReference type="EMBL" id="QNT58170.1"/>
    </source>
</evidence>
<dbReference type="GO" id="GO:0009007">
    <property type="term" value="F:site-specific DNA-methyltransferase (adenine-specific) activity"/>
    <property type="evidence" value="ECO:0007669"/>
    <property type="project" value="TreeGrafter"/>
</dbReference>
<dbReference type="Pfam" id="PF01555">
    <property type="entry name" value="N6_N4_Mtase"/>
    <property type="match status" value="1"/>
</dbReference>
<dbReference type="GO" id="GO:0003677">
    <property type="term" value="F:DNA binding"/>
    <property type="evidence" value="ECO:0007669"/>
    <property type="project" value="InterPro"/>
</dbReference>
<dbReference type="InterPro" id="IPR002941">
    <property type="entry name" value="DNA_methylase_N4/N6"/>
</dbReference>
<dbReference type="PANTHER" id="PTHR13370:SF3">
    <property type="entry name" value="TRNA (GUANINE(10)-N2)-METHYLTRANSFERASE HOMOLOG"/>
    <property type="match status" value="1"/>
</dbReference>
<evidence type="ECO:0000259" key="3">
    <source>
        <dbReference type="Pfam" id="PF01555"/>
    </source>
</evidence>
<sequence>MVLTWNKKNPTPLTCNTYLPDTEYMIHGYRKHIWESKTRFVVGNVEKNPFDHPTVKPQYVMNKAVMSASEKGDLILDPFMGTGSTGVSALRLGRRFIGIEKEPKYFDIACQRIENALSQGVLF</sequence>
<evidence type="ECO:0000256" key="1">
    <source>
        <dbReference type="ARBA" id="ARBA00022603"/>
    </source>
</evidence>
<organism evidence="4 5">
    <name type="scientific">Neisseria musculi</name>
    <dbReference type="NCBI Taxonomy" id="1815583"/>
    <lineage>
        <taxon>Bacteria</taxon>
        <taxon>Pseudomonadati</taxon>
        <taxon>Pseudomonadota</taxon>
        <taxon>Betaproteobacteria</taxon>
        <taxon>Neisseriales</taxon>
        <taxon>Neisseriaceae</taxon>
        <taxon>Neisseria</taxon>
    </lineage>
</organism>
<dbReference type="InterPro" id="IPR029063">
    <property type="entry name" value="SAM-dependent_MTases_sf"/>
</dbReference>
<evidence type="ECO:0000313" key="5">
    <source>
        <dbReference type="Proteomes" id="UP000516412"/>
    </source>
</evidence>
<keyword evidence="5" id="KW-1185">Reference proteome</keyword>
<dbReference type="KEGG" id="nmus:H7A79_1628"/>
<dbReference type="PANTHER" id="PTHR13370">
    <property type="entry name" value="RNA METHYLASE-RELATED"/>
    <property type="match status" value="1"/>
</dbReference>
<dbReference type="Gene3D" id="3.40.50.150">
    <property type="entry name" value="Vaccinia Virus protein VP39"/>
    <property type="match status" value="1"/>
</dbReference>
<proteinExistence type="predicted"/>
<dbReference type="Proteomes" id="UP000516412">
    <property type="component" value="Chromosome"/>
</dbReference>
<dbReference type="GO" id="GO:0008170">
    <property type="term" value="F:N-methyltransferase activity"/>
    <property type="evidence" value="ECO:0007669"/>
    <property type="project" value="InterPro"/>
</dbReference>
<dbReference type="RefSeq" id="WP_186999987.1">
    <property type="nucleotide sequence ID" value="NZ_CP060414.2"/>
</dbReference>
<keyword evidence="2" id="KW-0808">Transferase</keyword>
<evidence type="ECO:0000256" key="2">
    <source>
        <dbReference type="ARBA" id="ARBA00022679"/>
    </source>
</evidence>
<gene>
    <name evidence="4" type="ORF">H7A79_1628</name>
</gene>
<dbReference type="InterPro" id="IPR001091">
    <property type="entry name" value="RM_Methyltransferase"/>
</dbReference>
<feature type="domain" description="DNA methylase N-4/N-6" evidence="3">
    <location>
        <begin position="32"/>
        <end position="109"/>
    </location>
</feature>
<keyword evidence="1 4" id="KW-0489">Methyltransferase</keyword>
<dbReference type="PRINTS" id="PR00508">
    <property type="entry name" value="S21N4MTFRASE"/>
</dbReference>
<dbReference type="EMBL" id="CP060414">
    <property type="protein sequence ID" value="QNT58170.1"/>
    <property type="molecule type" value="Genomic_DNA"/>
</dbReference>
<protein>
    <submittedName>
        <fullName evidence="4">DNA methylase family protein</fullName>
    </submittedName>
</protein>
<name>A0A7H1M955_9NEIS</name>
<reference evidence="4" key="1">
    <citation type="submission" date="2024-06" db="EMBL/GenBank/DDBJ databases">
        <title>Complete Genome Sequence of mouse commensal type strain Neisseria musculi.</title>
        <authorList>
            <person name="Thapa E."/>
            <person name="Aluvathingal J."/>
            <person name="Nadendla S."/>
            <person name="Mehta A."/>
            <person name="Tettelin H."/>
            <person name="Weyand N.J."/>
        </authorList>
    </citation>
    <scope>NUCLEOTIDE SEQUENCE</scope>
    <source>
        <strain evidence="4">NW831</strain>
    </source>
</reference>
<dbReference type="SUPFAM" id="SSF53335">
    <property type="entry name" value="S-adenosyl-L-methionine-dependent methyltransferases"/>
    <property type="match status" value="1"/>
</dbReference>
<accession>A0A7H1M955</accession>
<dbReference type="GO" id="GO:0032259">
    <property type="term" value="P:methylation"/>
    <property type="evidence" value="ECO:0007669"/>
    <property type="project" value="UniProtKB-KW"/>
</dbReference>
<dbReference type="GO" id="GO:0005737">
    <property type="term" value="C:cytoplasm"/>
    <property type="evidence" value="ECO:0007669"/>
    <property type="project" value="TreeGrafter"/>
</dbReference>